<feature type="domain" description="N-acetyltransferase" evidence="2">
    <location>
        <begin position="87"/>
        <end position="243"/>
    </location>
</feature>
<name>W9Y4G7_9EURO</name>
<protein>
    <recommendedName>
        <fullName evidence="2">N-acetyltransferase domain-containing protein</fullName>
    </recommendedName>
</protein>
<evidence type="ECO:0000259" key="2">
    <source>
        <dbReference type="PROSITE" id="PS51186"/>
    </source>
</evidence>
<dbReference type="HOGENOM" id="CLU_077728_0_1_1"/>
<dbReference type="OrthoDB" id="41532at2759"/>
<dbReference type="InterPro" id="IPR000182">
    <property type="entry name" value="GNAT_dom"/>
</dbReference>
<evidence type="ECO:0000256" key="1">
    <source>
        <dbReference type="SAM" id="MobiDB-lite"/>
    </source>
</evidence>
<keyword evidence="4" id="KW-1185">Reference proteome</keyword>
<dbReference type="STRING" id="1182542.W9Y4G7"/>
<dbReference type="CDD" id="cd04301">
    <property type="entry name" value="NAT_SF"/>
    <property type="match status" value="1"/>
</dbReference>
<dbReference type="GeneID" id="19168906"/>
<gene>
    <name evidence="3" type="ORF">A1O3_04788</name>
</gene>
<evidence type="ECO:0000313" key="4">
    <source>
        <dbReference type="Proteomes" id="UP000019478"/>
    </source>
</evidence>
<evidence type="ECO:0000313" key="3">
    <source>
        <dbReference type="EMBL" id="EXJ84121.1"/>
    </source>
</evidence>
<feature type="compositionally biased region" description="Low complexity" evidence="1">
    <location>
        <begin position="119"/>
        <end position="133"/>
    </location>
</feature>
<feature type="region of interest" description="Disordered" evidence="1">
    <location>
        <begin position="111"/>
        <end position="133"/>
    </location>
</feature>
<sequence length="248" mass="26935">MATALAAGIGTITATTPSVKTILDGIVNLHASCVLHDGTLATFLPPLDHATMYRWWEERLKEVQQGGRHIIVYLSEVSSRIASTPDGEVRPPFESEGRGWPVVQAVTGTGTGTGTGIVSTSKTSSPTESKGPSTATIELEVSGVVSLATPFSQTGPFRGRVEKLFVSPLHRRKGIGRSVLAKLEAIAWEHGRWNLMLDTTVGSDAEKIYPRLGYTALGVVNDYGYSPKDGQLRDEIWFWKDLRKTRLS</sequence>
<dbReference type="InterPro" id="IPR016181">
    <property type="entry name" value="Acyl_CoA_acyltransferase"/>
</dbReference>
<dbReference type="EMBL" id="AMGY01000004">
    <property type="protein sequence ID" value="EXJ84121.1"/>
    <property type="molecule type" value="Genomic_DNA"/>
</dbReference>
<dbReference type="Pfam" id="PF13508">
    <property type="entry name" value="Acetyltransf_7"/>
    <property type="match status" value="1"/>
</dbReference>
<dbReference type="SUPFAM" id="SSF55729">
    <property type="entry name" value="Acyl-CoA N-acyltransferases (Nat)"/>
    <property type="match status" value="1"/>
</dbReference>
<dbReference type="Gene3D" id="3.40.630.30">
    <property type="match status" value="1"/>
</dbReference>
<dbReference type="Proteomes" id="UP000019478">
    <property type="component" value="Unassembled WGS sequence"/>
</dbReference>
<dbReference type="RefSeq" id="XP_007733106.1">
    <property type="nucleotide sequence ID" value="XM_007734916.1"/>
</dbReference>
<accession>W9Y4G7</accession>
<organism evidence="3 4">
    <name type="scientific">Capronia epimyces CBS 606.96</name>
    <dbReference type="NCBI Taxonomy" id="1182542"/>
    <lineage>
        <taxon>Eukaryota</taxon>
        <taxon>Fungi</taxon>
        <taxon>Dikarya</taxon>
        <taxon>Ascomycota</taxon>
        <taxon>Pezizomycotina</taxon>
        <taxon>Eurotiomycetes</taxon>
        <taxon>Chaetothyriomycetidae</taxon>
        <taxon>Chaetothyriales</taxon>
        <taxon>Herpotrichiellaceae</taxon>
        <taxon>Capronia</taxon>
    </lineage>
</organism>
<comment type="caution">
    <text evidence="3">The sequence shown here is derived from an EMBL/GenBank/DDBJ whole genome shotgun (WGS) entry which is preliminary data.</text>
</comment>
<dbReference type="AlphaFoldDB" id="W9Y4G7"/>
<proteinExistence type="predicted"/>
<dbReference type="eggNOG" id="ENOG502SDXU">
    <property type="taxonomic scope" value="Eukaryota"/>
</dbReference>
<dbReference type="PROSITE" id="PS51186">
    <property type="entry name" value="GNAT"/>
    <property type="match status" value="1"/>
</dbReference>
<dbReference type="GO" id="GO:0016747">
    <property type="term" value="F:acyltransferase activity, transferring groups other than amino-acyl groups"/>
    <property type="evidence" value="ECO:0007669"/>
    <property type="project" value="InterPro"/>
</dbReference>
<reference evidence="3 4" key="1">
    <citation type="submission" date="2013-03" db="EMBL/GenBank/DDBJ databases">
        <title>The Genome Sequence of Capronia epimyces CBS 606.96.</title>
        <authorList>
            <consortium name="The Broad Institute Genomics Platform"/>
            <person name="Cuomo C."/>
            <person name="de Hoog S."/>
            <person name="Gorbushina A."/>
            <person name="Walker B."/>
            <person name="Young S.K."/>
            <person name="Zeng Q."/>
            <person name="Gargeya S."/>
            <person name="Fitzgerald M."/>
            <person name="Haas B."/>
            <person name="Abouelleil A."/>
            <person name="Allen A.W."/>
            <person name="Alvarado L."/>
            <person name="Arachchi H.M."/>
            <person name="Berlin A.M."/>
            <person name="Chapman S.B."/>
            <person name="Gainer-Dewar J."/>
            <person name="Goldberg J."/>
            <person name="Griggs A."/>
            <person name="Gujja S."/>
            <person name="Hansen M."/>
            <person name="Howarth C."/>
            <person name="Imamovic A."/>
            <person name="Ireland A."/>
            <person name="Larimer J."/>
            <person name="McCowan C."/>
            <person name="Murphy C."/>
            <person name="Pearson M."/>
            <person name="Poon T.W."/>
            <person name="Priest M."/>
            <person name="Roberts A."/>
            <person name="Saif S."/>
            <person name="Shea T."/>
            <person name="Sisk P."/>
            <person name="Sykes S."/>
            <person name="Wortman J."/>
            <person name="Nusbaum C."/>
            <person name="Birren B."/>
        </authorList>
    </citation>
    <scope>NUCLEOTIDE SEQUENCE [LARGE SCALE GENOMIC DNA]</scope>
    <source>
        <strain evidence="3 4">CBS 606.96</strain>
    </source>
</reference>